<comment type="caution">
    <text evidence="1">The sequence shown here is derived from an EMBL/GenBank/DDBJ whole genome shotgun (WGS) entry which is preliminary data.</text>
</comment>
<dbReference type="OrthoDB" id="10066957at2759"/>
<proteinExistence type="predicted"/>
<name>A0A8K0G9Q3_IGNLU</name>
<reference evidence="1" key="1">
    <citation type="submission" date="2019-08" db="EMBL/GenBank/DDBJ databases">
        <title>The genome of the North American firefly Photinus pyralis.</title>
        <authorList>
            <consortium name="Photinus pyralis genome working group"/>
            <person name="Fallon T.R."/>
            <person name="Sander Lower S.E."/>
            <person name="Weng J.-K."/>
        </authorList>
    </citation>
    <scope>NUCLEOTIDE SEQUENCE</scope>
    <source>
        <strain evidence="1">TRF0915ILg1</strain>
        <tissue evidence="1">Whole body</tissue>
    </source>
</reference>
<keyword evidence="2" id="KW-1185">Reference proteome</keyword>
<organism evidence="1 2">
    <name type="scientific">Ignelater luminosus</name>
    <name type="common">Cucubano</name>
    <name type="synonym">Pyrophorus luminosus</name>
    <dbReference type="NCBI Taxonomy" id="2038154"/>
    <lineage>
        <taxon>Eukaryota</taxon>
        <taxon>Metazoa</taxon>
        <taxon>Ecdysozoa</taxon>
        <taxon>Arthropoda</taxon>
        <taxon>Hexapoda</taxon>
        <taxon>Insecta</taxon>
        <taxon>Pterygota</taxon>
        <taxon>Neoptera</taxon>
        <taxon>Endopterygota</taxon>
        <taxon>Coleoptera</taxon>
        <taxon>Polyphaga</taxon>
        <taxon>Elateriformia</taxon>
        <taxon>Elateroidea</taxon>
        <taxon>Elateridae</taxon>
        <taxon>Agrypninae</taxon>
        <taxon>Pyrophorini</taxon>
        <taxon>Ignelater</taxon>
    </lineage>
</organism>
<dbReference type="EMBL" id="VTPC01043716">
    <property type="protein sequence ID" value="KAF2890926.1"/>
    <property type="molecule type" value="Genomic_DNA"/>
</dbReference>
<accession>A0A8K0G9Q3</accession>
<evidence type="ECO:0000313" key="1">
    <source>
        <dbReference type="EMBL" id="KAF2890926.1"/>
    </source>
</evidence>
<dbReference type="AlphaFoldDB" id="A0A8K0G9Q3"/>
<dbReference type="Proteomes" id="UP000801492">
    <property type="component" value="Unassembled WGS sequence"/>
</dbReference>
<gene>
    <name evidence="1" type="ORF">ILUMI_15247</name>
</gene>
<sequence length="115" mass="13734">MPYTRDQKNEITGIIQETICALVNDESFLQKITERMWTKFEQKIEDKYQEIQHKTSVLQEENEKLREGLDRLEQYTRRNNIRIFGVKQEENENVLEKVIATLNNVGKVNIKDCCR</sequence>
<evidence type="ECO:0000313" key="2">
    <source>
        <dbReference type="Proteomes" id="UP000801492"/>
    </source>
</evidence>
<protein>
    <submittedName>
        <fullName evidence="1">Uncharacterized protein</fullName>
    </submittedName>
</protein>